<dbReference type="InterPro" id="IPR029058">
    <property type="entry name" value="AB_hydrolase_fold"/>
</dbReference>
<name>A0A1C3CUU2_9GAMM</name>
<keyword evidence="1" id="KW-0732">Signal</keyword>
<sequence>MLKLRKNLQKFALSCFILSCGSATIAQTINSAPPNAISNIKIAATKPGTLLSIQAQEPSLLLSHAAQRYLITYRSRGVNNEPIVTSGYIVLPKGQSPKGGWPIIAWAHGTTGVADTCAPSGDYQNGPVNSYQNVAEKALNAWLAKGYAVVATDYQGLGTPGGHPYMNAVSQLHTVVDSVRALHSFKPKSFSKTWYVMGHSQGGAAALTVAAYGQKDAPEYNLAGAIALAPGGYKYEGIAEYVEENPKPAVNVVAFFPIVLLGAEAADPTLSPDHLVSKEMQVILNSGRSRCLSELQTDLKKPPESIFKPNANLAPLIAYLKKQSIEYMTPTVPLMIVQGTQDQLVDYHGTYAYYQQQCKAGKSINYHPLPNGDHRDSLRQSEFLIGDFINAVEQKRKISTCGQTQ</sequence>
<feature type="chain" id="PRO_5008671656" evidence="1">
    <location>
        <begin position="26"/>
        <end position="405"/>
    </location>
</feature>
<dbReference type="GO" id="GO:0004806">
    <property type="term" value="F:triacylglycerol lipase activity"/>
    <property type="evidence" value="ECO:0007669"/>
    <property type="project" value="InterPro"/>
</dbReference>
<evidence type="ECO:0000313" key="2">
    <source>
        <dbReference type="EMBL" id="ODA12555.1"/>
    </source>
</evidence>
<dbReference type="PANTHER" id="PTHR34853">
    <property type="match status" value="1"/>
</dbReference>
<dbReference type="SUPFAM" id="SSF53474">
    <property type="entry name" value="alpha/beta-Hydrolases"/>
    <property type="match status" value="1"/>
</dbReference>
<comment type="caution">
    <text evidence="2">The sequence shown here is derived from an EMBL/GenBank/DDBJ whole genome shotgun (WGS) entry which is preliminary data.</text>
</comment>
<organism evidence="2 3">
    <name type="scientific">Acinetobacter celticus</name>
    <dbReference type="NCBI Taxonomy" id="1891224"/>
    <lineage>
        <taxon>Bacteria</taxon>
        <taxon>Pseudomonadati</taxon>
        <taxon>Pseudomonadota</taxon>
        <taxon>Gammaproteobacteria</taxon>
        <taxon>Moraxellales</taxon>
        <taxon>Moraxellaceae</taxon>
        <taxon>Acinetobacter</taxon>
    </lineage>
</organism>
<dbReference type="PANTHER" id="PTHR34853:SF1">
    <property type="entry name" value="LIPASE 5"/>
    <property type="match status" value="1"/>
</dbReference>
<protein>
    <submittedName>
        <fullName evidence="2">Lipase</fullName>
    </submittedName>
</protein>
<keyword evidence="3" id="KW-1185">Reference proteome</keyword>
<reference evidence="2 3" key="1">
    <citation type="submission" date="2016-07" db="EMBL/GenBank/DDBJ databases">
        <title>Acinetobacter sp. ANC 4603.</title>
        <authorList>
            <person name="Radolfova-Krizova L."/>
            <person name="Nemec A."/>
        </authorList>
    </citation>
    <scope>NUCLEOTIDE SEQUENCE [LARGE SCALE GENOMIC DNA]</scope>
    <source>
        <strain evidence="2 3">ANC 4603</strain>
    </source>
</reference>
<proteinExistence type="predicted"/>
<feature type="signal peptide" evidence="1">
    <location>
        <begin position="1"/>
        <end position="25"/>
    </location>
</feature>
<evidence type="ECO:0000313" key="3">
    <source>
        <dbReference type="Proteomes" id="UP000186553"/>
    </source>
</evidence>
<dbReference type="STRING" id="1891224.BBP83_08255"/>
<dbReference type="EMBL" id="MBDL01000010">
    <property type="protein sequence ID" value="ODA12555.1"/>
    <property type="molecule type" value="Genomic_DNA"/>
</dbReference>
<dbReference type="OrthoDB" id="9955at2"/>
<dbReference type="GO" id="GO:0016042">
    <property type="term" value="P:lipid catabolic process"/>
    <property type="evidence" value="ECO:0007669"/>
    <property type="project" value="InterPro"/>
</dbReference>
<accession>A0A1C3CUU2</accession>
<dbReference type="InterPro" id="IPR005152">
    <property type="entry name" value="Lipase_secreted"/>
</dbReference>
<evidence type="ECO:0000256" key="1">
    <source>
        <dbReference type="SAM" id="SignalP"/>
    </source>
</evidence>
<dbReference type="Pfam" id="PF03583">
    <property type="entry name" value="LIP"/>
    <property type="match status" value="1"/>
</dbReference>
<dbReference type="PIRSF" id="PIRSF029171">
    <property type="entry name" value="Esterase_LipA"/>
    <property type="match status" value="1"/>
</dbReference>
<dbReference type="AlphaFoldDB" id="A0A1C3CUU2"/>
<dbReference type="Gene3D" id="3.40.50.1820">
    <property type="entry name" value="alpha/beta hydrolase"/>
    <property type="match status" value="2"/>
</dbReference>
<gene>
    <name evidence="2" type="ORF">BBP83_08255</name>
</gene>
<dbReference type="Proteomes" id="UP000186553">
    <property type="component" value="Unassembled WGS sequence"/>
</dbReference>
<dbReference type="RefSeq" id="WP_068887807.1">
    <property type="nucleotide sequence ID" value="NZ_CBCRUU010000009.1"/>
</dbReference>